<organism evidence="3 4">
    <name type="scientific">Jeotgalibacillus campisalis</name>
    <dbReference type="NCBI Taxonomy" id="220754"/>
    <lineage>
        <taxon>Bacteria</taxon>
        <taxon>Bacillati</taxon>
        <taxon>Bacillota</taxon>
        <taxon>Bacilli</taxon>
        <taxon>Bacillales</taxon>
        <taxon>Caryophanaceae</taxon>
        <taxon>Jeotgalibacillus</taxon>
    </lineage>
</organism>
<dbReference type="InterPro" id="IPR052515">
    <property type="entry name" value="Gfo/Idh/MocA_Oxidoreductase"/>
</dbReference>
<dbReference type="Pfam" id="PF01408">
    <property type="entry name" value="GFO_IDH_MocA"/>
    <property type="match status" value="1"/>
</dbReference>
<proteinExistence type="predicted"/>
<dbReference type="Proteomes" id="UP000031972">
    <property type="component" value="Unassembled WGS sequence"/>
</dbReference>
<dbReference type="Gene3D" id="3.40.50.720">
    <property type="entry name" value="NAD(P)-binding Rossmann-like Domain"/>
    <property type="match status" value="1"/>
</dbReference>
<dbReference type="PANTHER" id="PTHR43249">
    <property type="entry name" value="UDP-N-ACETYL-2-AMINO-2-DEOXY-D-GLUCURONATE OXIDASE"/>
    <property type="match status" value="1"/>
</dbReference>
<dbReference type="InterPro" id="IPR055170">
    <property type="entry name" value="GFO_IDH_MocA-like_dom"/>
</dbReference>
<feature type="domain" description="GFO/IDH/MocA-like oxidoreductase" evidence="2">
    <location>
        <begin position="138"/>
        <end position="259"/>
    </location>
</feature>
<dbReference type="AlphaFoldDB" id="A0A0C2R9T2"/>
<dbReference type="InterPro" id="IPR000683">
    <property type="entry name" value="Gfo/Idh/MocA-like_OxRdtase_N"/>
</dbReference>
<dbReference type="SUPFAM" id="SSF55347">
    <property type="entry name" value="Glyceraldehyde-3-phosphate dehydrogenase-like, C-terminal domain"/>
    <property type="match status" value="1"/>
</dbReference>
<protein>
    <submittedName>
        <fullName evidence="3">Oxidoreductase</fullName>
    </submittedName>
</protein>
<feature type="domain" description="Gfo/Idh/MocA-like oxidoreductase N-terminal" evidence="1">
    <location>
        <begin position="2"/>
        <end position="127"/>
    </location>
</feature>
<name>A0A0C2R9T2_9BACL</name>
<dbReference type="Pfam" id="PF22725">
    <property type="entry name" value="GFO_IDH_MocA_C3"/>
    <property type="match status" value="1"/>
</dbReference>
<dbReference type="PANTHER" id="PTHR43249:SF1">
    <property type="entry name" value="D-GLUCOSIDE 3-DEHYDROGENASE"/>
    <property type="match status" value="1"/>
</dbReference>
<accession>A0A0C2R9T2</accession>
<gene>
    <name evidence="3" type="ORF">KR50_23720</name>
</gene>
<evidence type="ECO:0000259" key="2">
    <source>
        <dbReference type="Pfam" id="PF22725"/>
    </source>
</evidence>
<dbReference type="Gene3D" id="3.30.360.10">
    <property type="entry name" value="Dihydrodipicolinate Reductase, domain 2"/>
    <property type="match status" value="1"/>
</dbReference>
<evidence type="ECO:0000313" key="3">
    <source>
        <dbReference type="EMBL" id="KIL47050.1"/>
    </source>
</evidence>
<keyword evidence="4" id="KW-1185">Reference proteome</keyword>
<dbReference type="GO" id="GO:0000166">
    <property type="term" value="F:nucleotide binding"/>
    <property type="evidence" value="ECO:0007669"/>
    <property type="project" value="InterPro"/>
</dbReference>
<evidence type="ECO:0000259" key="1">
    <source>
        <dbReference type="Pfam" id="PF01408"/>
    </source>
</evidence>
<comment type="caution">
    <text evidence="3">The sequence shown here is derived from an EMBL/GenBank/DDBJ whole genome shotgun (WGS) entry which is preliminary data.</text>
</comment>
<dbReference type="InterPro" id="IPR036291">
    <property type="entry name" value="NAD(P)-bd_dom_sf"/>
</dbReference>
<dbReference type="SUPFAM" id="SSF51735">
    <property type="entry name" value="NAD(P)-binding Rossmann-fold domains"/>
    <property type="match status" value="1"/>
</dbReference>
<reference evidence="3 4" key="1">
    <citation type="submission" date="2015-01" db="EMBL/GenBank/DDBJ databases">
        <title>Jeotgalibacillus campisalis genome sequencing.</title>
        <authorList>
            <person name="Goh K.M."/>
            <person name="Chan K.-G."/>
            <person name="Yaakop A.S."/>
            <person name="Ee R."/>
            <person name="Gan H.M."/>
            <person name="Chan C.S."/>
        </authorList>
    </citation>
    <scope>NUCLEOTIDE SEQUENCE [LARGE SCALE GENOMIC DNA]</scope>
    <source>
        <strain evidence="3 4">SF-57</strain>
    </source>
</reference>
<dbReference type="RefSeq" id="WP_041058473.1">
    <property type="nucleotide sequence ID" value="NZ_JXRR01000015.1"/>
</dbReference>
<sequence>MLRIGVIGCGYISKKHLDTLLRMDRVELGAVSDVQQSRMQAACDYYRKYKTPSSPIQQHSNYSELIQNKEIDIVLIAVISGLHAQIAKEALKAGKHVIIEKPLALSIQESDEIISLSASKNKRVLVCHQLRFRPLLSRIKEIIDFGFLGKPCMGSVNVRINRSEDYYQAAAWRGSWDQDGGMLINQGIHMVDLLIWLLGDVQSVYGDIASVHSHKETEDVAAGILHFTNQAKGVIEVNSITKPSNQGYSLSLFFEKGSITLGGKGFDQLEHCFIENQESLVKELELLCAKKDEHFIMYQHFINAVEDRVDILRMDAAEGKKALEAIFALYQSSKTGLPVQLPLVLFSTASMAAPKRKEDSND</sequence>
<dbReference type="PATRIC" id="fig|220754.4.peg.2388"/>
<dbReference type="EMBL" id="JXRR01000015">
    <property type="protein sequence ID" value="KIL47050.1"/>
    <property type="molecule type" value="Genomic_DNA"/>
</dbReference>
<dbReference type="OrthoDB" id="9815825at2"/>
<evidence type="ECO:0000313" key="4">
    <source>
        <dbReference type="Proteomes" id="UP000031972"/>
    </source>
</evidence>